<evidence type="ECO:0000313" key="2">
    <source>
        <dbReference type="EMBL" id="KAK8177429.1"/>
    </source>
</evidence>
<accession>A0ABR1Y690</accession>
<keyword evidence="3" id="KW-1185">Reference proteome</keyword>
<comment type="caution">
    <text evidence="2">The sequence shown here is derived from an EMBL/GenBank/DDBJ whole genome shotgun (WGS) entry which is preliminary data.</text>
</comment>
<reference evidence="2 3" key="1">
    <citation type="journal article" date="2022" name="G3 (Bethesda)">
        <title>Enemy or ally: a genomic approach to elucidate the lifestyle of Phyllosticta citrichinaensis.</title>
        <authorList>
            <person name="Buijs V.A."/>
            <person name="Groenewald J.Z."/>
            <person name="Haridas S."/>
            <person name="LaButti K.M."/>
            <person name="Lipzen A."/>
            <person name="Martin F.M."/>
            <person name="Barry K."/>
            <person name="Grigoriev I.V."/>
            <person name="Crous P.W."/>
            <person name="Seidl M.F."/>
        </authorList>
    </citation>
    <scope>NUCLEOTIDE SEQUENCE [LARGE SCALE GENOMIC DNA]</scope>
    <source>
        <strain evidence="2 3">CBS 129764</strain>
    </source>
</reference>
<proteinExistence type="predicted"/>
<dbReference type="Proteomes" id="UP001456524">
    <property type="component" value="Unassembled WGS sequence"/>
</dbReference>
<name>A0ABR1Y690_9PEZI</name>
<protein>
    <submittedName>
        <fullName evidence="2">Uncharacterized protein</fullName>
    </submittedName>
</protein>
<dbReference type="EMBL" id="JBBWUH010000001">
    <property type="protein sequence ID" value="KAK8177429.1"/>
    <property type="molecule type" value="Genomic_DNA"/>
</dbReference>
<organism evidence="2 3">
    <name type="scientific">Phyllosticta citrichinensis</name>
    <dbReference type="NCBI Taxonomy" id="1130410"/>
    <lineage>
        <taxon>Eukaryota</taxon>
        <taxon>Fungi</taxon>
        <taxon>Dikarya</taxon>
        <taxon>Ascomycota</taxon>
        <taxon>Pezizomycotina</taxon>
        <taxon>Dothideomycetes</taxon>
        <taxon>Dothideomycetes incertae sedis</taxon>
        <taxon>Botryosphaeriales</taxon>
        <taxon>Phyllostictaceae</taxon>
        <taxon>Phyllosticta</taxon>
    </lineage>
</organism>
<gene>
    <name evidence="2" type="ORF">IWX90DRAFT_410868</name>
</gene>
<evidence type="ECO:0000256" key="1">
    <source>
        <dbReference type="SAM" id="MobiDB-lite"/>
    </source>
</evidence>
<sequence length="216" mass="23032">MDGHSTCFSLSACVCPFIHPPSLSFRFASPVLSDSTSQQHPMARDLYDSSPSSKGRDTTPVTSPIIPFENNIYSTDGTAPAVQPISQGTNGVVGRHTSDQDSVSSARLSSVSLLLGAPVQYPSFDGRGRDTTPFTSPIIPFENDGFGTNGTAPAVQPIAQGPSGAIRTGNEDSVGNPRLSQRFLTENATTRYVLVRLHDSYNRIGEHVLQPVIELA</sequence>
<evidence type="ECO:0000313" key="3">
    <source>
        <dbReference type="Proteomes" id="UP001456524"/>
    </source>
</evidence>
<feature type="region of interest" description="Disordered" evidence="1">
    <location>
        <begin position="35"/>
        <end position="66"/>
    </location>
</feature>